<proteinExistence type="predicted"/>
<dbReference type="CDD" id="cd11614">
    <property type="entry name" value="SAF_CpaB_FlgA_like"/>
    <property type="match status" value="1"/>
</dbReference>
<sequence length="247" mass="25522">MNLRLLGAIAAVVLAVAGTVLIVAYVQDADRRALRGADPTEVYVVEKTIPAATPAQDLAGYLKKRTVPAAAVADGAITDLAHAKGKVAAVDLVPGEQLLASRLVDPADLHPPGRVPVPEGMQEVTIQLGPDRVVGGQLAAGDTVGVFSSFDDGAGTDGPTTHLLFHKVLVTSVQGAPSTQAEGEEPADAASAPPVPEGALLVTLARRAADAEKIVFTAEFGSIWLSKEPEEADERGTRVVTKDGVYR</sequence>
<protein>
    <submittedName>
        <fullName evidence="4">Flp pilus assembly protein CpaB</fullName>
    </submittedName>
</protein>
<organism evidence="4 5">
    <name type="scientific">Arthrobacter mobilis</name>
    <dbReference type="NCBI Taxonomy" id="2724944"/>
    <lineage>
        <taxon>Bacteria</taxon>
        <taxon>Bacillati</taxon>
        <taxon>Actinomycetota</taxon>
        <taxon>Actinomycetes</taxon>
        <taxon>Micrococcales</taxon>
        <taxon>Micrococcaceae</taxon>
        <taxon>Arthrobacter</taxon>
    </lineage>
</organism>
<dbReference type="InterPro" id="IPR013974">
    <property type="entry name" value="SAF"/>
</dbReference>
<gene>
    <name evidence="4" type="ORF">HGG74_19805</name>
</gene>
<evidence type="ECO:0000256" key="2">
    <source>
        <dbReference type="SAM" id="Phobius"/>
    </source>
</evidence>
<comment type="caution">
    <text evidence="4">The sequence shown here is derived from an EMBL/GenBank/DDBJ whole genome shotgun (WGS) entry which is preliminary data.</text>
</comment>
<dbReference type="Proteomes" id="UP000544090">
    <property type="component" value="Unassembled WGS sequence"/>
</dbReference>
<dbReference type="AlphaFoldDB" id="A0A7X6K7S7"/>
<name>A0A7X6K7S7_9MICC</name>
<evidence type="ECO:0000313" key="4">
    <source>
        <dbReference type="EMBL" id="NKX56722.1"/>
    </source>
</evidence>
<dbReference type="SMART" id="SM00858">
    <property type="entry name" value="SAF"/>
    <property type="match status" value="1"/>
</dbReference>
<feature type="domain" description="SAF" evidence="3">
    <location>
        <begin position="40"/>
        <end position="104"/>
    </location>
</feature>
<keyword evidence="2" id="KW-1133">Transmembrane helix</keyword>
<reference evidence="4 5" key="1">
    <citation type="submission" date="2020-04" db="EMBL/GenBank/DDBJ databases">
        <title>Arthrobacter sp. nov.</title>
        <authorList>
            <person name="Liu S."/>
        </authorList>
    </citation>
    <scope>NUCLEOTIDE SEQUENCE [LARGE SCALE GENOMIC DNA]</scope>
    <source>
        <strain evidence="4 5">E918</strain>
    </source>
</reference>
<dbReference type="Pfam" id="PF16976">
    <property type="entry name" value="RcpC"/>
    <property type="match status" value="1"/>
</dbReference>
<feature type="transmembrane region" description="Helical" evidence="2">
    <location>
        <begin position="6"/>
        <end position="26"/>
    </location>
</feature>
<accession>A0A7X6K7S7</accession>
<evidence type="ECO:0000313" key="5">
    <source>
        <dbReference type="Proteomes" id="UP000544090"/>
    </source>
</evidence>
<evidence type="ECO:0000259" key="3">
    <source>
        <dbReference type="SMART" id="SM00858"/>
    </source>
</evidence>
<keyword evidence="2" id="KW-0472">Membrane</keyword>
<feature type="region of interest" description="Disordered" evidence="1">
    <location>
        <begin position="175"/>
        <end position="194"/>
    </location>
</feature>
<keyword evidence="5" id="KW-1185">Reference proteome</keyword>
<dbReference type="InterPro" id="IPR031571">
    <property type="entry name" value="RcpC_dom"/>
</dbReference>
<keyword evidence="2" id="KW-0812">Transmembrane</keyword>
<evidence type="ECO:0000256" key="1">
    <source>
        <dbReference type="SAM" id="MobiDB-lite"/>
    </source>
</evidence>
<dbReference type="EMBL" id="JAAZSQ010000032">
    <property type="protein sequence ID" value="NKX56722.1"/>
    <property type="molecule type" value="Genomic_DNA"/>
</dbReference>
<dbReference type="RefSeq" id="WP_168489164.1">
    <property type="nucleotide sequence ID" value="NZ_JAAZSQ010000032.1"/>
</dbReference>